<dbReference type="GO" id="GO:0006006">
    <property type="term" value="P:glucose metabolic process"/>
    <property type="evidence" value="ECO:0007669"/>
    <property type="project" value="UniProtKB-KW"/>
</dbReference>
<keyword evidence="6" id="KW-0119">Carbohydrate metabolism</keyword>
<keyword evidence="10" id="KW-1185">Reference proteome</keyword>
<dbReference type="AlphaFoldDB" id="A0A085WTZ3"/>
<dbReference type="Pfam" id="PF00534">
    <property type="entry name" value="Glycos_transf_1"/>
    <property type="match status" value="1"/>
</dbReference>
<organism evidence="9 10">
    <name type="scientific">Hyalangium minutum</name>
    <dbReference type="NCBI Taxonomy" id="394096"/>
    <lineage>
        <taxon>Bacteria</taxon>
        <taxon>Pseudomonadati</taxon>
        <taxon>Myxococcota</taxon>
        <taxon>Myxococcia</taxon>
        <taxon>Myxococcales</taxon>
        <taxon>Cystobacterineae</taxon>
        <taxon>Archangiaceae</taxon>
        <taxon>Hyalangium</taxon>
    </lineage>
</organism>
<dbReference type="GO" id="GO:0016757">
    <property type="term" value="F:glycosyltransferase activity"/>
    <property type="evidence" value="ECO:0007669"/>
    <property type="project" value="UniProtKB-KW"/>
</dbReference>
<gene>
    <name evidence="9" type="ORF">DB31_3286</name>
</gene>
<feature type="domain" description="Trehalose synthase N-terminal" evidence="8">
    <location>
        <begin position="41"/>
        <end position="182"/>
    </location>
</feature>
<comment type="subunit">
    <text evidence="2">Homodimer.</text>
</comment>
<dbReference type="Pfam" id="PF21269">
    <property type="entry name" value="TreT_GT1"/>
    <property type="match status" value="1"/>
</dbReference>
<keyword evidence="5" id="KW-0808">Transferase</keyword>
<evidence type="ECO:0000313" key="9">
    <source>
        <dbReference type="EMBL" id="KFE71156.1"/>
    </source>
</evidence>
<dbReference type="STRING" id="394096.DB31_3286"/>
<dbReference type="Proteomes" id="UP000028725">
    <property type="component" value="Unassembled WGS sequence"/>
</dbReference>
<comment type="similarity">
    <text evidence="1">Belongs to the glycosyltransferase group 1 family. Glycosyltransferase 4 subfamily.</text>
</comment>
<comment type="caution">
    <text evidence="9">The sequence shown here is derived from an EMBL/GenBank/DDBJ whole genome shotgun (WGS) entry which is preliminary data.</text>
</comment>
<evidence type="ECO:0000256" key="4">
    <source>
        <dbReference type="ARBA" id="ARBA00022676"/>
    </source>
</evidence>
<evidence type="ECO:0000313" key="10">
    <source>
        <dbReference type="Proteomes" id="UP000028725"/>
    </source>
</evidence>
<evidence type="ECO:0000256" key="6">
    <source>
        <dbReference type="ARBA" id="ARBA00023277"/>
    </source>
</evidence>
<evidence type="ECO:0000256" key="2">
    <source>
        <dbReference type="ARBA" id="ARBA00011738"/>
    </source>
</evidence>
<dbReference type="InterPro" id="IPR049438">
    <property type="entry name" value="TreT_GT1"/>
</dbReference>
<dbReference type="PATRIC" id="fig|394096.3.peg.936"/>
<dbReference type="PANTHER" id="PTHR47779">
    <property type="entry name" value="SYNTHASE (CCG-9), PUTATIVE (AFU_ORTHOLOGUE AFUA_3G12100)-RELATED"/>
    <property type="match status" value="1"/>
</dbReference>
<protein>
    <submittedName>
        <fullName evidence="9">Trehalose synthase</fullName>
    </submittedName>
</protein>
<dbReference type="RefSeq" id="WP_044182764.1">
    <property type="nucleotide sequence ID" value="NZ_JMCB01000002.1"/>
</dbReference>
<dbReference type="PANTHER" id="PTHR47779:SF1">
    <property type="entry name" value="SYNTHASE (CCG-9), PUTATIVE (AFU_ORTHOLOGUE AFUA_3G12100)-RELATED"/>
    <property type="match status" value="1"/>
</dbReference>
<dbReference type="InterPro" id="IPR052078">
    <property type="entry name" value="Trehalose_Metab_GTase"/>
</dbReference>
<sequence>MLDLVDLGKRSFSAYRGIAPEEHIEEVLHLAERLRGARVLHLNATPYGGGVSELLRSGVALLNDLGLVADWQLIRGDQAFFQVTKRLHNGLQGAPGGFSETDKATYLAHSQLNARNLSTDYDFIVVHDPQPAALAMLADRQDARWIWRCHIDTSSPNPEAWEFLRPFLYPYDAAIFTLPEFIPPRFPIGRVAIHSPAIDPLSPKNLPLPVDLARQLLEWLGVRLSRPLVTQISRFDPWKDPLGVIAAYRRVRAHIPELQLAMVGSLALDDPEGWDIYRQIRDVTTGDNRIHIFTNLVGVGNMEVNAFQSLSDVVIQKSIREGFGLVVSEALWKGTPVVAGRAGGIPIQMPEGTGGILVDNVEECAEAVLHLLRHPQEAQCLGERGREHVRQNFLFPRLLLDELRMMDALAHDRPLAPRGLALASQPSAPA</sequence>
<dbReference type="OrthoDB" id="9790710at2"/>
<proteinExistence type="inferred from homology"/>
<evidence type="ECO:0000259" key="7">
    <source>
        <dbReference type="Pfam" id="PF00534"/>
    </source>
</evidence>
<reference evidence="9 10" key="1">
    <citation type="submission" date="2014-04" db="EMBL/GenBank/DDBJ databases">
        <title>Genome assembly of Hyalangium minutum DSM 14724.</title>
        <authorList>
            <person name="Sharma G."/>
            <person name="Subramanian S."/>
        </authorList>
    </citation>
    <scope>NUCLEOTIDE SEQUENCE [LARGE SCALE GENOMIC DNA]</scope>
    <source>
        <strain evidence="9 10">DSM 14724</strain>
    </source>
</reference>
<keyword evidence="3" id="KW-0313">Glucose metabolism</keyword>
<evidence type="ECO:0000259" key="8">
    <source>
        <dbReference type="Pfam" id="PF21269"/>
    </source>
</evidence>
<feature type="domain" description="Glycosyl transferase family 1" evidence="7">
    <location>
        <begin position="225"/>
        <end position="387"/>
    </location>
</feature>
<accession>A0A085WTZ3</accession>
<evidence type="ECO:0000256" key="1">
    <source>
        <dbReference type="ARBA" id="ARBA00009481"/>
    </source>
</evidence>
<dbReference type="SUPFAM" id="SSF53756">
    <property type="entry name" value="UDP-Glycosyltransferase/glycogen phosphorylase"/>
    <property type="match status" value="1"/>
</dbReference>
<keyword evidence="4" id="KW-0328">Glycosyltransferase</keyword>
<name>A0A085WTZ3_9BACT</name>
<dbReference type="Gene3D" id="3.40.50.2000">
    <property type="entry name" value="Glycogen Phosphorylase B"/>
    <property type="match status" value="2"/>
</dbReference>
<dbReference type="EMBL" id="JMCB01000002">
    <property type="protein sequence ID" value="KFE71156.1"/>
    <property type="molecule type" value="Genomic_DNA"/>
</dbReference>
<dbReference type="InterPro" id="IPR001296">
    <property type="entry name" value="Glyco_trans_1"/>
</dbReference>
<evidence type="ECO:0000256" key="3">
    <source>
        <dbReference type="ARBA" id="ARBA00022526"/>
    </source>
</evidence>
<evidence type="ECO:0000256" key="5">
    <source>
        <dbReference type="ARBA" id="ARBA00022679"/>
    </source>
</evidence>